<dbReference type="EMBL" id="JBFOLJ010000017">
    <property type="protein sequence ID" value="KAL2467625.1"/>
    <property type="molecule type" value="Genomic_DNA"/>
</dbReference>
<gene>
    <name evidence="2" type="ORF">Fot_51150</name>
</gene>
<dbReference type="Pfam" id="PF08737">
    <property type="entry name" value="Rgp1"/>
    <property type="match status" value="1"/>
</dbReference>
<sequence length="497" mass="55581">MPQPSKPSRRFSFFGLAAGGNNPNKEDLEPPQLKLEADRELNFEIKGIEKLDPQWFNTPKPTPDSKQRRGEYVFMDCSTLTVVSNQILSSGTAKTYMVRTLLPTIIPPSYRGATIRYLYYVRCTLSGQYLILENGPSHGESIRDLSELESRLPIQVWVSQENNGLQSEEACNDGIVPASAILLDAKVNDAFDGVEEGYESSRDEISSVSSYNHLKEDMHKAFGSSLSLQSFAARSSNRGSVYLEGRTSISSNIALPRLSVAEVLHDSTGDALSPDRSSAIASPSQQLKHPKTLSVDDDTRVSSASRNVESGASEGYVRGRSYNIRLDDKVLLRFSPKNSESNYYFSDMIGGTLTFFHEEGARRCLELTITLEMTETISRRSVHPSRRHSPTITKVHSDHHEVVADLVQTSFLFSIPMDGPMTFSTHYVSVQWALRFEFLTTPKNVDWTRYEHPLLIEGRDKCEWILPITVHAPPLGAAAAQTRNEKSLSLEPLWIRT</sequence>
<dbReference type="PANTHER" id="PTHR12507">
    <property type="entry name" value="REDUCED GROWTH PHENOTYPE 1 RGP1, YEAST -RELATED"/>
    <property type="match status" value="1"/>
</dbReference>
<evidence type="ECO:0000256" key="1">
    <source>
        <dbReference type="SAM" id="MobiDB-lite"/>
    </source>
</evidence>
<feature type="compositionally biased region" description="Polar residues" evidence="1">
    <location>
        <begin position="275"/>
        <end position="287"/>
    </location>
</feature>
<proteinExistence type="predicted"/>
<comment type="caution">
    <text evidence="2">The sequence shown here is derived from an EMBL/GenBank/DDBJ whole genome shotgun (WGS) entry which is preliminary data.</text>
</comment>
<dbReference type="InterPro" id="IPR014848">
    <property type="entry name" value="Rgp1"/>
</dbReference>
<accession>A0ABD1PUN9</accession>
<feature type="region of interest" description="Disordered" evidence="1">
    <location>
        <begin position="269"/>
        <end position="312"/>
    </location>
</feature>
<organism evidence="2 3">
    <name type="scientific">Forsythia ovata</name>
    <dbReference type="NCBI Taxonomy" id="205694"/>
    <lineage>
        <taxon>Eukaryota</taxon>
        <taxon>Viridiplantae</taxon>
        <taxon>Streptophyta</taxon>
        <taxon>Embryophyta</taxon>
        <taxon>Tracheophyta</taxon>
        <taxon>Spermatophyta</taxon>
        <taxon>Magnoliopsida</taxon>
        <taxon>eudicotyledons</taxon>
        <taxon>Gunneridae</taxon>
        <taxon>Pentapetalae</taxon>
        <taxon>asterids</taxon>
        <taxon>lamiids</taxon>
        <taxon>Lamiales</taxon>
        <taxon>Oleaceae</taxon>
        <taxon>Forsythieae</taxon>
        <taxon>Forsythia</taxon>
    </lineage>
</organism>
<feature type="region of interest" description="Disordered" evidence="1">
    <location>
        <begin position="1"/>
        <end position="30"/>
    </location>
</feature>
<evidence type="ECO:0000313" key="2">
    <source>
        <dbReference type="EMBL" id="KAL2467625.1"/>
    </source>
</evidence>
<dbReference type="AlphaFoldDB" id="A0ABD1PUN9"/>
<protein>
    <submittedName>
        <fullName evidence="2">Rgp1</fullName>
    </submittedName>
</protein>
<feature type="compositionally biased region" description="Polar residues" evidence="1">
    <location>
        <begin position="301"/>
        <end position="310"/>
    </location>
</feature>
<dbReference type="Proteomes" id="UP001604277">
    <property type="component" value="Unassembled WGS sequence"/>
</dbReference>
<keyword evidence="3" id="KW-1185">Reference proteome</keyword>
<reference evidence="3" key="1">
    <citation type="submission" date="2024-07" db="EMBL/GenBank/DDBJ databases">
        <title>Two chromosome-level genome assemblies of Korean endemic species Abeliophyllum distichum and Forsythia ovata (Oleaceae).</title>
        <authorList>
            <person name="Jang H."/>
        </authorList>
    </citation>
    <scope>NUCLEOTIDE SEQUENCE [LARGE SCALE GENOMIC DNA]</scope>
</reference>
<evidence type="ECO:0000313" key="3">
    <source>
        <dbReference type="Proteomes" id="UP001604277"/>
    </source>
</evidence>
<name>A0ABD1PUN9_9LAMI</name>